<dbReference type="InterPro" id="IPR004358">
    <property type="entry name" value="Sig_transdc_His_kin-like_C"/>
</dbReference>
<dbReference type="SUPFAM" id="SSF47384">
    <property type="entry name" value="Homodimeric domain of signal transducing histidine kinase"/>
    <property type="match status" value="1"/>
</dbReference>
<evidence type="ECO:0000313" key="19">
    <source>
        <dbReference type="EMBL" id="STZ26546.1"/>
    </source>
</evidence>
<dbReference type="SUPFAM" id="SSF52172">
    <property type="entry name" value="CheY-like"/>
    <property type="match status" value="1"/>
</dbReference>
<dbReference type="SUPFAM" id="SSF47226">
    <property type="entry name" value="Histidine-containing phosphotransfer domain, HPT domain"/>
    <property type="match status" value="1"/>
</dbReference>
<keyword evidence="20" id="KW-1185">Reference proteome</keyword>
<keyword evidence="5" id="KW-0997">Cell inner membrane</keyword>
<feature type="domain" description="HPt" evidence="18">
    <location>
        <begin position="716"/>
        <end position="807"/>
    </location>
</feature>
<evidence type="ECO:0000259" key="18">
    <source>
        <dbReference type="PROSITE" id="PS50894"/>
    </source>
</evidence>
<evidence type="ECO:0000256" key="5">
    <source>
        <dbReference type="ARBA" id="ARBA00022519"/>
    </source>
</evidence>
<keyword evidence="4" id="KW-1003">Cell membrane</keyword>
<dbReference type="Proteomes" id="UP000255024">
    <property type="component" value="Unassembled WGS sequence"/>
</dbReference>
<dbReference type="PANTHER" id="PTHR43047:SF72">
    <property type="entry name" value="OSMOSENSING HISTIDINE PROTEIN KINASE SLN1"/>
    <property type="match status" value="1"/>
</dbReference>
<dbReference type="InterPro" id="IPR036641">
    <property type="entry name" value="HPT_dom_sf"/>
</dbReference>
<evidence type="ECO:0000256" key="15">
    <source>
        <dbReference type="SAM" id="Phobius"/>
    </source>
</evidence>
<dbReference type="FunFam" id="3.30.565.10:FF:000010">
    <property type="entry name" value="Sensor histidine kinase RcsC"/>
    <property type="match status" value="1"/>
</dbReference>
<dbReference type="Pfam" id="PF00072">
    <property type="entry name" value="Response_reg"/>
    <property type="match status" value="1"/>
</dbReference>
<dbReference type="Gene3D" id="1.10.287.130">
    <property type="match status" value="1"/>
</dbReference>
<dbReference type="Gene3D" id="1.20.120.160">
    <property type="entry name" value="HPT domain"/>
    <property type="match status" value="1"/>
</dbReference>
<dbReference type="PROSITE" id="PS50109">
    <property type="entry name" value="HIS_KIN"/>
    <property type="match status" value="1"/>
</dbReference>
<dbReference type="SUPFAM" id="SSF55874">
    <property type="entry name" value="ATPase domain of HSP90 chaperone/DNA topoisomerase II/histidine kinase"/>
    <property type="match status" value="1"/>
</dbReference>
<dbReference type="SMART" id="SM00388">
    <property type="entry name" value="HisKA"/>
    <property type="match status" value="1"/>
</dbReference>
<evidence type="ECO:0000256" key="4">
    <source>
        <dbReference type="ARBA" id="ARBA00022475"/>
    </source>
</evidence>
<dbReference type="GO" id="GO:0000155">
    <property type="term" value="F:phosphorelay sensor kinase activity"/>
    <property type="evidence" value="ECO:0007669"/>
    <property type="project" value="InterPro"/>
</dbReference>
<dbReference type="InterPro" id="IPR036890">
    <property type="entry name" value="HATPase_C_sf"/>
</dbReference>
<dbReference type="CDD" id="cd17546">
    <property type="entry name" value="REC_hyHK_CKI1_RcsC-like"/>
    <property type="match status" value="1"/>
</dbReference>
<evidence type="ECO:0000256" key="6">
    <source>
        <dbReference type="ARBA" id="ARBA00022553"/>
    </source>
</evidence>
<dbReference type="Gene3D" id="3.40.50.2300">
    <property type="match status" value="1"/>
</dbReference>
<keyword evidence="10" id="KW-0547">Nucleotide-binding</keyword>
<dbReference type="GO" id="GO:0009927">
    <property type="term" value="F:histidine phosphotransfer kinase activity"/>
    <property type="evidence" value="ECO:0007669"/>
    <property type="project" value="TreeGrafter"/>
</dbReference>
<protein>
    <recommendedName>
        <fullName evidence="3">histidine kinase</fullName>
        <ecNumber evidence="3">2.7.13.3</ecNumber>
    </recommendedName>
</protein>
<feature type="modified residue" description="Phosphohistidine" evidence="13">
    <location>
        <position position="755"/>
    </location>
</feature>
<reference evidence="19 20" key="1">
    <citation type="submission" date="2018-06" db="EMBL/GenBank/DDBJ databases">
        <authorList>
            <consortium name="Pathogen Informatics"/>
            <person name="Doyle S."/>
        </authorList>
    </citation>
    <scope>NUCLEOTIDE SEQUENCE [LARGE SCALE GENOMIC DNA]</scope>
    <source>
        <strain evidence="19 20">NCTC11179</strain>
    </source>
</reference>
<keyword evidence="7 19" id="KW-0808">Transferase</keyword>
<feature type="transmembrane region" description="Helical" evidence="15">
    <location>
        <begin position="12"/>
        <end position="30"/>
    </location>
</feature>
<dbReference type="GO" id="GO:0005886">
    <property type="term" value="C:plasma membrane"/>
    <property type="evidence" value="ECO:0007669"/>
    <property type="project" value="UniProtKB-SubCell"/>
</dbReference>
<dbReference type="AlphaFoldDB" id="A0A378RHM8"/>
<evidence type="ECO:0000256" key="1">
    <source>
        <dbReference type="ARBA" id="ARBA00000085"/>
    </source>
</evidence>
<keyword evidence="12 15" id="KW-0472">Membrane</keyword>
<dbReference type="SMART" id="SM00387">
    <property type="entry name" value="HATPase_c"/>
    <property type="match status" value="1"/>
</dbReference>
<organism evidence="19 20">
    <name type="scientific">Myroides odoratus</name>
    <name type="common">Flavobacterium odoratum</name>
    <dbReference type="NCBI Taxonomy" id="256"/>
    <lineage>
        <taxon>Bacteria</taxon>
        <taxon>Pseudomonadati</taxon>
        <taxon>Bacteroidota</taxon>
        <taxon>Flavobacteriia</taxon>
        <taxon>Flavobacteriales</taxon>
        <taxon>Flavobacteriaceae</taxon>
        <taxon>Myroides</taxon>
    </lineage>
</organism>
<dbReference type="InterPro" id="IPR003661">
    <property type="entry name" value="HisK_dim/P_dom"/>
</dbReference>
<evidence type="ECO:0000256" key="7">
    <source>
        <dbReference type="ARBA" id="ARBA00022679"/>
    </source>
</evidence>
<evidence type="ECO:0000256" key="11">
    <source>
        <dbReference type="ARBA" id="ARBA00022989"/>
    </source>
</evidence>
<dbReference type="Gene3D" id="3.30.565.10">
    <property type="entry name" value="Histidine kinase-like ATPase, C-terminal domain"/>
    <property type="match status" value="1"/>
</dbReference>
<evidence type="ECO:0000256" key="14">
    <source>
        <dbReference type="PROSITE-ProRule" id="PRU00169"/>
    </source>
</evidence>
<dbReference type="Pfam" id="PF02518">
    <property type="entry name" value="HATPase_c"/>
    <property type="match status" value="1"/>
</dbReference>
<comment type="catalytic activity">
    <reaction evidence="1">
        <text>ATP + protein L-histidine = ADP + protein N-phospho-L-histidine.</text>
        <dbReference type="EC" id="2.7.13.3"/>
    </reaction>
</comment>
<keyword evidence="9" id="KW-0418">Kinase</keyword>
<dbReference type="CDD" id="cd16922">
    <property type="entry name" value="HATPase_EvgS-ArcB-TorS-like"/>
    <property type="match status" value="1"/>
</dbReference>
<feature type="domain" description="Response regulatory" evidence="17">
    <location>
        <begin position="564"/>
        <end position="679"/>
    </location>
</feature>
<keyword evidence="11 15" id="KW-1133">Transmembrane helix</keyword>
<feature type="modified residue" description="4-aspartylphosphate" evidence="14">
    <location>
        <position position="613"/>
    </location>
</feature>
<dbReference type="PRINTS" id="PR00344">
    <property type="entry name" value="BCTRLSENSOR"/>
</dbReference>
<dbReference type="InterPro" id="IPR011006">
    <property type="entry name" value="CheY-like_superfamily"/>
</dbReference>
<dbReference type="RefSeq" id="WP_115089675.1">
    <property type="nucleotide sequence ID" value="NZ_CP068107.1"/>
</dbReference>
<evidence type="ECO:0000256" key="3">
    <source>
        <dbReference type="ARBA" id="ARBA00012438"/>
    </source>
</evidence>
<evidence type="ECO:0000256" key="8">
    <source>
        <dbReference type="ARBA" id="ARBA00022692"/>
    </source>
</evidence>
<dbReference type="InterPro" id="IPR005467">
    <property type="entry name" value="His_kinase_dom"/>
</dbReference>
<dbReference type="PROSITE" id="PS50894">
    <property type="entry name" value="HPT"/>
    <property type="match status" value="1"/>
</dbReference>
<comment type="subcellular location">
    <subcellularLocation>
        <location evidence="2">Cell inner membrane</location>
        <topology evidence="2">Multi-pass membrane protein</topology>
    </subcellularLocation>
</comment>
<name>A0A378RHM8_MYROD</name>
<evidence type="ECO:0000259" key="16">
    <source>
        <dbReference type="PROSITE" id="PS50109"/>
    </source>
</evidence>
<evidence type="ECO:0000256" key="12">
    <source>
        <dbReference type="ARBA" id="ARBA00023136"/>
    </source>
</evidence>
<evidence type="ECO:0000256" key="10">
    <source>
        <dbReference type="ARBA" id="ARBA00022840"/>
    </source>
</evidence>
<evidence type="ECO:0000256" key="2">
    <source>
        <dbReference type="ARBA" id="ARBA00004429"/>
    </source>
</evidence>
<dbReference type="Pfam" id="PF00512">
    <property type="entry name" value="HisKA"/>
    <property type="match status" value="1"/>
</dbReference>
<gene>
    <name evidence="19" type="primary">arcB</name>
    <name evidence="19" type="ORF">NCTC11179_00062</name>
</gene>
<dbReference type="EC" id="2.7.13.3" evidence="3"/>
<dbReference type="PROSITE" id="PS50110">
    <property type="entry name" value="RESPONSE_REGULATORY"/>
    <property type="match status" value="1"/>
</dbReference>
<feature type="transmembrane region" description="Helical" evidence="15">
    <location>
        <begin position="271"/>
        <end position="290"/>
    </location>
</feature>
<dbReference type="InterPro" id="IPR036097">
    <property type="entry name" value="HisK_dim/P_sf"/>
</dbReference>
<dbReference type="InterPro" id="IPR003594">
    <property type="entry name" value="HATPase_dom"/>
</dbReference>
<dbReference type="CDD" id="cd00082">
    <property type="entry name" value="HisKA"/>
    <property type="match status" value="1"/>
</dbReference>
<evidence type="ECO:0000313" key="20">
    <source>
        <dbReference type="Proteomes" id="UP000255024"/>
    </source>
</evidence>
<dbReference type="InterPro" id="IPR008207">
    <property type="entry name" value="Sig_transdc_His_kin_Hpt_dom"/>
</dbReference>
<proteinExistence type="predicted"/>
<keyword evidence="6 14" id="KW-0597">Phosphoprotein</keyword>
<accession>A0A378RHM8</accession>
<dbReference type="EMBL" id="UGQL01000001">
    <property type="protein sequence ID" value="STZ26546.1"/>
    <property type="molecule type" value="Genomic_DNA"/>
</dbReference>
<feature type="domain" description="Histidine kinase" evidence="16">
    <location>
        <begin position="323"/>
        <end position="539"/>
    </location>
</feature>
<dbReference type="SMART" id="SM00448">
    <property type="entry name" value="REC"/>
    <property type="match status" value="1"/>
</dbReference>
<evidence type="ECO:0000259" key="17">
    <source>
        <dbReference type="PROSITE" id="PS50110"/>
    </source>
</evidence>
<keyword evidence="8 15" id="KW-0812">Transmembrane</keyword>
<dbReference type="InterPro" id="IPR001789">
    <property type="entry name" value="Sig_transdc_resp-reg_receiver"/>
</dbReference>
<evidence type="ECO:0000256" key="9">
    <source>
        <dbReference type="ARBA" id="ARBA00022777"/>
    </source>
</evidence>
<dbReference type="PANTHER" id="PTHR43047">
    <property type="entry name" value="TWO-COMPONENT HISTIDINE PROTEIN KINASE"/>
    <property type="match status" value="1"/>
</dbReference>
<sequence length="813" mass="93031">MKPSKSIKIKIIFLYIILLGAVFFSGFYIYKEAKKFTLPEEQVVKENNKIFLVSSTLNNLYSSEIYSRNAIVTGNNKDIQSYYSHLDTLVNQIDRIKLTTTDQAIHQKIDLVQDLLKKKKVSFNNIIKARKEINEDRDYSEAIDKIYDIRDEIERKIQPIVIQSKEKERRSGWARLFKGDHTDTITKTINYPNVTDSLITAMETIILKAQEKVNQQQATLLKEEQKLVIENRNITNELRKILESIEQNLLTLSYQNINESKARISTASTNIAYIGGSALFVIIILGWIIIKDINQTQEYRLKLEQLNKEREVLLRSKTMLFATVTHDLQTPLGSLIGFSNLLESTELTSKQRQYLNNIQSSTQYIANLINDLTDFSKLENNKISIQEKAFNPKELLESICAPLVPNADNKKIKLKWTVDQALNNTFISDPYRLKQIVTNLITNALKFTQKGGVFVEAIKLGDQLQIKVIDTGIGIEQNQIENIFKEFSQANEGIEKRFGGTGLGLNISKRMVGLLGGEIMVESILGEGSIFTLTLPLEEADVQVNTHTTVHQYKELFTVLNQNKILVVDDDKIQLQLMEELLSPLFKHIEILNDSSEIETILEQGSYDVILSDIQMPKMDGFEMIQLVRANPKYREIPIIALSGKRDLTLEDFTSAGFTSAHQKPIQLQELLTLITQLLHPDHTIEWDTTSNTVLSDEKPAHLYDINQIKQFIGEDSAALRKFVVIFVDSTQENVLDLNYAKDDFDYDTISNIAHKMLPMFKQLQINHLVPALEKLEDKTIEFQTKDDLAQYIQTLSQQIQEVVQDLQEKYLG</sequence>
<keyword evidence="10" id="KW-0067">ATP-binding</keyword>
<evidence type="ECO:0000256" key="13">
    <source>
        <dbReference type="PROSITE-ProRule" id="PRU00110"/>
    </source>
</evidence>